<comment type="caution">
    <text evidence="2">The sequence shown here is derived from an EMBL/GenBank/DDBJ whole genome shotgun (WGS) entry which is preliminary data.</text>
</comment>
<organism evidence="2 3">
    <name type="scientific">Limosilactobacillus pontis</name>
    <dbReference type="NCBI Taxonomy" id="35787"/>
    <lineage>
        <taxon>Bacteria</taxon>
        <taxon>Bacillati</taxon>
        <taxon>Bacillota</taxon>
        <taxon>Bacilli</taxon>
        <taxon>Lactobacillales</taxon>
        <taxon>Lactobacillaceae</taxon>
        <taxon>Limosilactobacillus</taxon>
    </lineage>
</organism>
<keyword evidence="1" id="KW-0472">Membrane</keyword>
<dbReference type="EMBL" id="JAUDDW010000001">
    <property type="protein sequence ID" value="MDM8265594.1"/>
    <property type="molecule type" value="Genomic_DNA"/>
</dbReference>
<protein>
    <recommendedName>
        <fullName evidence="4">ABC transporter permease</fullName>
    </recommendedName>
</protein>
<sequence>MLAKIDQAILDFWFTYPSERVWAYGMTLLPVLVVVAMIINSL</sequence>
<reference evidence="3" key="1">
    <citation type="submission" date="2023-06" db="EMBL/GenBank/DDBJ databases">
        <title>Identification and characterization of horizontal gene transfer across gut microbiota members of farm animals based on homology search.</title>
        <authorList>
            <person name="Zeman M."/>
            <person name="Kubasova T."/>
            <person name="Jahodarova E."/>
            <person name="Nykrynova M."/>
            <person name="Rychlik I."/>
        </authorList>
    </citation>
    <scope>NUCLEOTIDE SEQUENCE [LARGE SCALE GENOMIC DNA]</scope>
    <source>
        <strain evidence="3">161_Gplus</strain>
    </source>
</reference>
<keyword evidence="3" id="KW-1185">Reference proteome</keyword>
<proteinExistence type="predicted"/>
<keyword evidence="1" id="KW-0812">Transmembrane</keyword>
<dbReference type="RefSeq" id="WP_289585547.1">
    <property type="nucleotide sequence ID" value="NZ_JAUDDW010000001.1"/>
</dbReference>
<evidence type="ECO:0000313" key="3">
    <source>
        <dbReference type="Proteomes" id="UP001529343"/>
    </source>
</evidence>
<accession>A0ABT7UV88</accession>
<dbReference type="Proteomes" id="UP001529343">
    <property type="component" value="Unassembled WGS sequence"/>
</dbReference>
<evidence type="ECO:0008006" key="4">
    <source>
        <dbReference type="Google" id="ProtNLM"/>
    </source>
</evidence>
<evidence type="ECO:0000256" key="1">
    <source>
        <dbReference type="SAM" id="Phobius"/>
    </source>
</evidence>
<keyword evidence="1" id="KW-1133">Transmembrane helix</keyword>
<name>A0ABT7UV88_9LACO</name>
<evidence type="ECO:0000313" key="2">
    <source>
        <dbReference type="EMBL" id="MDM8265594.1"/>
    </source>
</evidence>
<feature type="transmembrane region" description="Helical" evidence="1">
    <location>
        <begin position="21"/>
        <end position="39"/>
    </location>
</feature>
<gene>
    <name evidence="2" type="ORF">QUW44_00195</name>
</gene>